<dbReference type="GO" id="GO:0005886">
    <property type="term" value="C:plasma membrane"/>
    <property type="evidence" value="ECO:0007669"/>
    <property type="project" value="UniProtKB-SubCell"/>
</dbReference>
<evidence type="ECO:0000313" key="9">
    <source>
        <dbReference type="EMBL" id="AUB79922.1"/>
    </source>
</evidence>
<feature type="transmembrane region" description="Helical" evidence="7">
    <location>
        <begin position="285"/>
        <end position="304"/>
    </location>
</feature>
<dbReference type="CDD" id="cd17472">
    <property type="entry name" value="MFS_YajR_like"/>
    <property type="match status" value="1"/>
</dbReference>
<evidence type="ECO:0000256" key="3">
    <source>
        <dbReference type="ARBA" id="ARBA00022475"/>
    </source>
</evidence>
<dbReference type="InterPro" id="IPR050171">
    <property type="entry name" value="MFS_Transporters"/>
</dbReference>
<dbReference type="Proteomes" id="UP000232638">
    <property type="component" value="Chromosome"/>
</dbReference>
<dbReference type="OrthoDB" id="9764259at2"/>
<evidence type="ECO:0000256" key="6">
    <source>
        <dbReference type="ARBA" id="ARBA00023136"/>
    </source>
</evidence>
<reference evidence="9 10" key="1">
    <citation type="submission" date="2017-03" db="EMBL/GenBank/DDBJ databases">
        <title>Complete genome sequence of Candidatus 'Thiodictyon syntrophicum' sp. nov. strain Cad16T, a photolithoautotroph purple sulfur bacterium isolated from an alpine meromictic lake.</title>
        <authorList>
            <person name="Luedin S.M."/>
            <person name="Pothier J.F."/>
            <person name="Danza F."/>
            <person name="Storelli N."/>
            <person name="Wittwer M."/>
            <person name="Tonolla M."/>
        </authorList>
    </citation>
    <scope>NUCLEOTIDE SEQUENCE [LARGE SCALE GENOMIC DNA]</scope>
    <source>
        <strain evidence="9 10">Cad16T</strain>
    </source>
</reference>
<dbReference type="AlphaFoldDB" id="A0A2K8U2V9"/>
<feature type="transmembrane region" description="Helical" evidence="7">
    <location>
        <begin position="85"/>
        <end position="104"/>
    </location>
</feature>
<feature type="domain" description="Major facilitator superfamily (MFS) profile" evidence="8">
    <location>
        <begin position="1"/>
        <end position="397"/>
    </location>
</feature>
<keyword evidence="2" id="KW-0813">Transport</keyword>
<dbReference type="Gene3D" id="3.30.70.100">
    <property type="match status" value="1"/>
</dbReference>
<dbReference type="SUPFAM" id="SSF103473">
    <property type="entry name" value="MFS general substrate transporter"/>
    <property type="match status" value="1"/>
</dbReference>
<evidence type="ECO:0000256" key="1">
    <source>
        <dbReference type="ARBA" id="ARBA00004651"/>
    </source>
</evidence>
<dbReference type="PANTHER" id="PTHR23517:SF2">
    <property type="entry name" value="MULTIDRUG RESISTANCE PROTEIN MDTH"/>
    <property type="match status" value="1"/>
</dbReference>
<name>A0A2K8U2V9_9GAMM</name>
<feature type="transmembrane region" description="Helical" evidence="7">
    <location>
        <begin position="142"/>
        <end position="163"/>
    </location>
</feature>
<proteinExistence type="predicted"/>
<dbReference type="PROSITE" id="PS50850">
    <property type="entry name" value="MFS"/>
    <property type="match status" value="1"/>
</dbReference>
<evidence type="ECO:0000259" key="8">
    <source>
        <dbReference type="PROSITE" id="PS50850"/>
    </source>
</evidence>
<dbReference type="InterPro" id="IPR054152">
    <property type="entry name" value="YajR_YAM"/>
</dbReference>
<dbReference type="Pfam" id="PF21987">
    <property type="entry name" value="YajR_YAM"/>
    <property type="match status" value="1"/>
</dbReference>
<sequence>MNPAKPAVIPLTPDERRASLGLAGIYGLRMLGLFLILPVFVLHADGYTGATPLLIGLAIGAYGLTQAILQIPFGMLSDRIGRKPVIYGGLAVFVLGSVMAALATSIEGVILGRVIQGAGAVSAAVTALAADLTRDEVRTRAMAGVGASIGIAFGLAFIIAPVIARFWGLAGIFWVTALLAFAGILVLWLVVPNPKRRSVHRDAEPVASQLMVVLRDSQLLRLNFGIFSLHLMMTGMFLVIPPSLVKAGVINADHWEVYLPVLLLGLLAMVPFVIIAEGRGRIKQVFMGGIATVGLAALGFSVWATELIPLMILLAVFFTGVNLLEALLPSMISKIARAGAKGTAMGVYSTSQFIGAFLGGMTGGLVNQYLGAPAVFVFAALCALAWLLVAATMAAPQRVTNQLLPLGPIGADGILDLERRLLAVPGVRDAVVVLEEGVAYLKVDSRELDSARLAALSAAT</sequence>
<keyword evidence="6 7" id="KW-0472">Membrane</keyword>
<evidence type="ECO:0000256" key="5">
    <source>
        <dbReference type="ARBA" id="ARBA00022989"/>
    </source>
</evidence>
<dbReference type="Pfam" id="PF07690">
    <property type="entry name" value="MFS_1"/>
    <property type="match status" value="1"/>
</dbReference>
<feature type="transmembrane region" description="Helical" evidence="7">
    <location>
        <begin position="20"/>
        <end position="41"/>
    </location>
</feature>
<dbReference type="EMBL" id="CP020370">
    <property type="protein sequence ID" value="AUB79922.1"/>
    <property type="molecule type" value="Genomic_DNA"/>
</dbReference>
<feature type="transmembrane region" description="Helical" evidence="7">
    <location>
        <begin position="257"/>
        <end position="276"/>
    </location>
</feature>
<feature type="transmembrane region" description="Helical" evidence="7">
    <location>
        <begin position="110"/>
        <end position="130"/>
    </location>
</feature>
<keyword evidence="5 7" id="KW-1133">Transmembrane helix</keyword>
<dbReference type="Gene3D" id="1.20.1250.20">
    <property type="entry name" value="MFS general substrate transporter like domains"/>
    <property type="match status" value="1"/>
</dbReference>
<feature type="transmembrane region" description="Helical" evidence="7">
    <location>
        <begin position="310"/>
        <end position="332"/>
    </location>
</feature>
<feature type="transmembrane region" description="Helical" evidence="7">
    <location>
        <begin position="53"/>
        <end position="73"/>
    </location>
</feature>
<dbReference type="RefSeq" id="WP_100917733.1">
    <property type="nucleotide sequence ID" value="NZ_CP020370.1"/>
</dbReference>
<feature type="transmembrane region" description="Helical" evidence="7">
    <location>
        <begin position="224"/>
        <end position="245"/>
    </location>
</feature>
<keyword evidence="4 7" id="KW-0812">Transmembrane</keyword>
<feature type="transmembrane region" description="Helical" evidence="7">
    <location>
        <begin position="169"/>
        <end position="191"/>
    </location>
</feature>
<dbReference type="GO" id="GO:0022857">
    <property type="term" value="F:transmembrane transporter activity"/>
    <property type="evidence" value="ECO:0007669"/>
    <property type="project" value="InterPro"/>
</dbReference>
<protein>
    <submittedName>
        <fullName evidence="9">MFS transporter</fullName>
    </submittedName>
</protein>
<evidence type="ECO:0000256" key="4">
    <source>
        <dbReference type="ARBA" id="ARBA00022692"/>
    </source>
</evidence>
<dbReference type="InterPro" id="IPR020846">
    <property type="entry name" value="MFS_dom"/>
</dbReference>
<keyword evidence="10" id="KW-1185">Reference proteome</keyword>
<dbReference type="KEGG" id="tsy:THSYN_02385"/>
<gene>
    <name evidence="9" type="ORF">THSYN_02385</name>
</gene>
<comment type="subcellular location">
    <subcellularLocation>
        <location evidence="1">Cell membrane</location>
        <topology evidence="1">Multi-pass membrane protein</topology>
    </subcellularLocation>
</comment>
<evidence type="ECO:0000256" key="7">
    <source>
        <dbReference type="SAM" id="Phobius"/>
    </source>
</evidence>
<dbReference type="InterPro" id="IPR011701">
    <property type="entry name" value="MFS"/>
</dbReference>
<accession>A0A2K8U2V9</accession>
<organism evidence="9 10">
    <name type="scientific">Candidatus Thiodictyon syntrophicum</name>
    <dbReference type="NCBI Taxonomy" id="1166950"/>
    <lineage>
        <taxon>Bacteria</taxon>
        <taxon>Pseudomonadati</taxon>
        <taxon>Pseudomonadota</taxon>
        <taxon>Gammaproteobacteria</taxon>
        <taxon>Chromatiales</taxon>
        <taxon>Chromatiaceae</taxon>
        <taxon>Thiodictyon</taxon>
    </lineage>
</organism>
<dbReference type="PANTHER" id="PTHR23517">
    <property type="entry name" value="RESISTANCE PROTEIN MDTM, PUTATIVE-RELATED-RELATED"/>
    <property type="match status" value="1"/>
</dbReference>
<keyword evidence="3" id="KW-1003">Cell membrane</keyword>
<feature type="transmembrane region" description="Helical" evidence="7">
    <location>
        <begin position="344"/>
        <end position="366"/>
    </location>
</feature>
<evidence type="ECO:0000313" key="10">
    <source>
        <dbReference type="Proteomes" id="UP000232638"/>
    </source>
</evidence>
<dbReference type="InterPro" id="IPR036259">
    <property type="entry name" value="MFS_trans_sf"/>
</dbReference>
<evidence type="ECO:0000256" key="2">
    <source>
        <dbReference type="ARBA" id="ARBA00022448"/>
    </source>
</evidence>
<feature type="transmembrane region" description="Helical" evidence="7">
    <location>
        <begin position="372"/>
        <end position="395"/>
    </location>
</feature>